<keyword evidence="1" id="KW-0862">Zinc</keyword>
<name>A0A166D068_DAUCS</name>
<evidence type="ECO:0000313" key="5">
    <source>
        <dbReference type="EMBL" id="KZN04558.1"/>
    </source>
</evidence>
<feature type="domain" description="CCHC-type" evidence="3">
    <location>
        <begin position="405"/>
        <end position="418"/>
    </location>
</feature>
<dbReference type="PROSITE" id="PS50158">
    <property type="entry name" value="ZF_CCHC"/>
    <property type="match status" value="1"/>
</dbReference>
<dbReference type="InterPro" id="IPR009044">
    <property type="entry name" value="ssDNA-bd_transcriptional_reg"/>
</dbReference>
<dbReference type="STRING" id="79200.A0A166D068"/>
<dbReference type="Gramene" id="KZN04558">
    <property type="protein sequence ID" value="KZN04558"/>
    <property type="gene ID" value="DCAR_005395"/>
</dbReference>
<dbReference type="PANTHER" id="PTHR47592:SF6">
    <property type="entry name" value="PBF68 PROTEIN"/>
    <property type="match status" value="1"/>
</dbReference>
<keyword evidence="1" id="KW-0863">Zinc-finger</keyword>
<dbReference type="InterPro" id="IPR014876">
    <property type="entry name" value="DEK_C"/>
</dbReference>
<protein>
    <submittedName>
        <fullName evidence="5">Uncharacterized protein</fullName>
    </submittedName>
</protein>
<reference evidence="5" key="1">
    <citation type="journal article" date="2016" name="Nat. Genet.">
        <title>A high-quality carrot genome assembly provides new insights into carotenoid accumulation and asterid genome evolution.</title>
        <authorList>
            <person name="Iorizzo M."/>
            <person name="Ellison S."/>
            <person name="Senalik D."/>
            <person name="Zeng P."/>
            <person name="Satapoomin P."/>
            <person name="Huang J."/>
            <person name="Bowman M."/>
            <person name="Iovene M."/>
            <person name="Sanseverino W."/>
            <person name="Cavagnaro P."/>
            <person name="Yildiz M."/>
            <person name="Macko-Podgorni A."/>
            <person name="Moranska E."/>
            <person name="Grzebelus E."/>
            <person name="Grzebelus D."/>
            <person name="Ashrafi H."/>
            <person name="Zheng Z."/>
            <person name="Cheng S."/>
            <person name="Spooner D."/>
            <person name="Van Deynze A."/>
            <person name="Simon P."/>
        </authorList>
    </citation>
    <scope>NUCLEOTIDE SEQUENCE [LARGE SCALE GENOMIC DNA]</scope>
    <source>
        <tissue evidence="5">Leaf</tissue>
    </source>
</reference>
<evidence type="ECO:0000256" key="1">
    <source>
        <dbReference type="PROSITE-ProRule" id="PRU00047"/>
    </source>
</evidence>
<dbReference type="PANTHER" id="PTHR47592">
    <property type="entry name" value="PBF68 PROTEIN"/>
    <property type="match status" value="1"/>
</dbReference>
<evidence type="ECO:0000259" key="4">
    <source>
        <dbReference type="PROSITE" id="PS51998"/>
    </source>
</evidence>
<feature type="region of interest" description="Disordered" evidence="2">
    <location>
        <begin position="373"/>
        <end position="392"/>
    </location>
</feature>
<sequence length="441" mass="50691">MATEAERTKIEEAVVEIIRNGDLETLSEFSIRVMLAERLNIDFSGLESKLLVRRIVESYLLSLPDETENAVEVVREQSNKAPHCISYNICELSNRRSVSVKKFRGDTLVWFSDFYEKDGNQFDGGISLTESQWSAFKQGISAIEEAILKINSQKRSIFVIHETTHVYRGKYNSSPAFTPQRIIPIPNTRLSGRNYSCWMRQISFVLNQLKIAYVLTQPCPDTTPHDEAYSEKAAQAKAAARKWVDDDYLCRLTILNSLSDHLYDQYSKRMLSSKELWEELKSSYDEDFRTKISHVSRYMQYQIVDGASILEQVQEFHEIADAIIACGMRIDENFHVGAIVSKLPPSWKECRMKLLKEDWLPLSKLMYTLRAEENSRNHHSSNESSTYSRPGNKCVSETMKRKRLCYMCGNEGHMSKNCGLRKWVESSNGRNNANVPVIDEG</sequence>
<dbReference type="GO" id="GO:0008270">
    <property type="term" value="F:zinc ion binding"/>
    <property type="evidence" value="ECO:0007669"/>
    <property type="project" value="UniProtKB-KW"/>
</dbReference>
<dbReference type="GO" id="GO:0006355">
    <property type="term" value="P:regulation of DNA-templated transcription"/>
    <property type="evidence" value="ECO:0007669"/>
    <property type="project" value="InterPro"/>
</dbReference>
<evidence type="ECO:0000256" key="2">
    <source>
        <dbReference type="SAM" id="MobiDB-lite"/>
    </source>
</evidence>
<dbReference type="GO" id="GO:0003677">
    <property type="term" value="F:DNA binding"/>
    <property type="evidence" value="ECO:0007669"/>
    <property type="project" value="InterPro"/>
</dbReference>
<dbReference type="SUPFAM" id="SSF54447">
    <property type="entry name" value="ssDNA-binding transcriptional regulator domain"/>
    <property type="match status" value="1"/>
</dbReference>
<dbReference type="OMA" id="KNYHCWA"/>
<accession>A0A166D068</accession>
<gene>
    <name evidence="5" type="ORF">DCAR_005395</name>
</gene>
<dbReference type="AlphaFoldDB" id="A0A166D068"/>
<dbReference type="Pfam" id="PF08766">
    <property type="entry name" value="DEK_C"/>
    <property type="match status" value="1"/>
</dbReference>
<dbReference type="Gene3D" id="2.30.31.10">
    <property type="entry name" value="Transcriptional Coactivator Pc4, Chain A"/>
    <property type="match status" value="1"/>
</dbReference>
<proteinExistence type="predicted"/>
<feature type="domain" description="DEK-C" evidence="4">
    <location>
        <begin position="4"/>
        <end position="61"/>
    </location>
</feature>
<organism evidence="5">
    <name type="scientific">Daucus carota subsp. sativus</name>
    <name type="common">Carrot</name>
    <dbReference type="NCBI Taxonomy" id="79200"/>
    <lineage>
        <taxon>Eukaryota</taxon>
        <taxon>Viridiplantae</taxon>
        <taxon>Streptophyta</taxon>
        <taxon>Embryophyta</taxon>
        <taxon>Tracheophyta</taxon>
        <taxon>Spermatophyta</taxon>
        <taxon>Magnoliopsida</taxon>
        <taxon>eudicotyledons</taxon>
        <taxon>Gunneridae</taxon>
        <taxon>Pentapetalae</taxon>
        <taxon>asterids</taxon>
        <taxon>campanulids</taxon>
        <taxon>Apiales</taxon>
        <taxon>Apiaceae</taxon>
        <taxon>Apioideae</taxon>
        <taxon>Scandiceae</taxon>
        <taxon>Daucinae</taxon>
        <taxon>Daucus</taxon>
        <taxon>Daucus sect. Daucus</taxon>
    </lineage>
</organism>
<comment type="caution">
    <text evidence="5">The sequence shown here is derived from an EMBL/GenBank/DDBJ whole genome shotgun (WGS) entry which is preliminary data.</text>
</comment>
<dbReference type="Pfam" id="PF14223">
    <property type="entry name" value="Retrotran_gag_2"/>
    <property type="match status" value="1"/>
</dbReference>
<dbReference type="EMBL" id="LNRQ01000002">
    <property type="protein sequence ID" value="KZN04558.1"/>
    <property type="molecule type" value="Genomic_DNA"/>
</dbReference>
<dbReference type="Pfam" id="PF02229">
    <property type="entry name" value="PC4"/>
    <property type="match status" value="1"/>
</dbReference>
<keyword evidence="1" id="KW-0479">Metal-binding</keyword>
<dbReference type="InterPro" id="IPR003173">
    <property type="entry name" value="PC4_C"/>
</dbReference>
<dbReference type="InterPro" id="IPR001878">
    <property type="entry name" value="Znf_CCHC"/>
</dbReference>
<evidence type="ECO:0000259" key="3">
    <source>
        <dbReference type="PROSITE" id="PS50158"/>
    </source>
</evidence>
<dbReference type="PROSITE" id="PS51998">
    <property type="entry name" value="DEK_C"/>
    <property type="match status" value="1"/>
</dbReference>